<keyword evidence="1" id="KW-0812">Transmembrane</keyword>
<sequence>MSEADVDAMVLAVDPELPQPAIARDDVVLVTGPWLAGATGVINALRERLPRHRFVEAAEIRAGVAPVAMVFVVSATAPLTESDCALLDASAADTDAVIGVVTKIDVHRAWRQVLEADRTITAGHAPRYAAMAWVGAAAAPDLGAQAVDDLVAAVEQAVATDSLARRNRLRAWENRLLGAAHHYESEVVGEGREVRLAALRERRAAEVRRARLDKTERAIAVRAQMQQARLQLSYFARNRCASVRTELQEDAASATRRTFGAFTDYVRRRIGEVVEEVDDGTAQQLSQVGLELGLPIECPAPPALAVEVPAAPLRSRRVETRLMALLGAGFGLGVALTLSRLLADLAPQWTAAGVVACAVIGVLLTLWVVGTRGLLHDRAVLDRWVAGGTSGLRAALEERVASWVLAAESALGIAAAERDAAQSVRVDQVLAGIDREIHQLAVTRAHAVAERDLHMPVIERALAVVRVELAPAVGTDSTNRPI</sequence>
<evidence type="ECO:0000256" key="1">
    <source>
        <dbReference type="SAM" id="Phobius"/>
    </source>
</evidence>
<name>A0ABS9YSP4_9MYCO</name>
<organism evidence="2 3">
    <name type="scientific">Candidatus Mycolicibacterium alkanivorans</name>
    <dbReference type="NCBI Taxonomy" id="2954114"/>
    <lineage>
        <taxon>Bacteria</taxon>
        <taxon>Bacillati</taxon>
        <taxon>Actinomycetota</taxon>
        <taxon>Actinomycetes</taxon>
        <taxon>Mycobacteriales</taxon>
        <taxon>Mycobacteriaceae</taxon>
        <taxon>Mycolicibacterium</taxon>
    </lineage>
</organism>
<comment type="caution">
    <text evidence="2">The sequence shown here is derived from an EMBL/GenBank/DDBJ whole genome shotgun (WGS) entry which is preliminary data.</text>
</comment>
<keyword evidence="1" id="KW-1133">Transmembrane helix</keyword>
<dbReference type="EMBL" id="JAIVFL010000001">
    <property type="protein sequence ID" value="MCI4673833.1"/>
    <property type="molecule type" value="Genomic_DNA"/>
</dbReference>
<accession>A0ABS9YSP4</accession>
<reference evidence="2" key="1">
    <citation type="journal article" date="2022" name="ISME J.">
        <title>Identification of active gaseous-alkane degraders at natural gas seeps.</title>
        <authorList>
            <person name="Farhan Ul Haque M."/>
            <person name="Hernandez M."/>
            <person name="Crombie A.T."/>
            <person name="Murrell J.C."/>
        </authorList>
    </citation>
    <scope>NUCLEOTIDE SEQUENCE</scope>
    <source>
        <strain evidence="2">ANDR5</strain>
    </source>
</reference>
<dbReference type="RefSeq" id="WP_243070334.1">
    <property type="nucleotide sequence ID" value="NZ_JAIVFL010000001.1"/>
</dbReference>
<proteinExistence type="predicted"/>
<keyword evidence="3" id="KW-1185">Reference proteome</keyword>
<gene>
    <name evidence="2" type="ORF">K9U37_02220</name>
</gene>
<feature type="transmembrane region" description="Helical" evidence="1">
    <location>
        <begin position="349"/>
        <end position="369"/>
    </location>
</feature>
<evidence type="ECO:0000313" key="3">
    <source>
        <dbReference type="Proteomes" id="UP001139068"/>
    </source>
</evidence>
<dbReference type="Proteomes" id="UP001139068">
    <property type="component" value="Unassembled WGS sequence"/>
</dbReference>
<keyword evidence="1" id="KW-0472">Membrane</keyword>
<feature type="transmembrane region" description="Helical" evidence="1">
    <location>
        <begin position="322"/>
        <end position="343"/>
    </location>
</feature>
<evidence type="ECO:0000313" key="2">
    <source>
        <dbReference type="EMBL" id="MCI4673833.1"/>
    </source>
</evidence>
<protein>
    <submittedName>
        <fullName evidence="2">Uncharacterized protein</fullName>
    </submittedName>
</protein>